<reference evidence="1 2" key="1">
    <citation type="submission" date="2018-06" db="EMBL/GenBank/DDBJ databases">
        <title>Genomic Encyclopedia of Type Strains, Phase IV (KMG-IV): sequencing the most valuable type-strain genomes for metagenomic binning, comparative biology and taxonomic classification.</title>
        <authorList>
            <person name="Goeker M."/>
        </authorList>
    </citation>
    <scope>NUCLEOTIDE SEQUENCE [LARGE SCALE GENOMIC DNA]</scope>
    <source>
        <strain evidence="1 2">DSM 45479</strain>
    </source>
</reference>
<evidence type="ECO:0000313" key="1">
    <source>
        <dbReference type="EMBL" id="RAS57826.1"/>
    </source>
</evidence>
<name>A0ABX9DUD4_9PSEU</name>
<sequence>MMITATTPLLPVLQAGLPLRPSDAAAADLPEYEPISADLNLIDSPDLDLLDDELLLSSDDLGDDGLDERLDQVLTLSAYAHTHRQLQQLRHHALAAETAESETHLTDALTLVADAAPTDLKIGCAA</sequence>
<protein>
    <recommendedName>
        <fullName evidence="3">Secreted protein</fullName>
    </recommendedName>
</protein>
<keyword evidence="2" id="KW-1185">Reference proteome</keyword>
<gene>
    <name evidence="1" type="ORF">C8D87_1219</name>
</gene>
<dbReference type="Proteomes" id="UP000248714">
    <property type="component" value="Unassembled WGS sequence"/>
</dbReference>
<evidence type="ECO:0000313" key="2">
    <source>
        <dbReference type="Proteomes" id="UP000248714"/>
    </source>
</evidence>
<dbReference type="EMBL" id="QLTT01000021">
    <property type="protein sequence ID" value="RAS57826.1"/>
    <property type="molecule type" value="Genomic_DNA"/>
</dbReference>
<accession>A0ABX9DUD4</accession>
<dbReference type="RefSeq" id="WP_215732674.1">
    <property type="nucleotide sequence ID" value="NZ_QLTT01000021.1"/>
</dbReference>
<organism evidence="1 2">
    <name type="scientific">Lentzea atacamensis</name>
    <dbReference type="NCBI Taxonomy" id="531938"/>
    <lineage>
        <taxon>Bacteria</taxon>
        <taxon>Bacillati</taxon>
        <taxon>Actinomycetota</taxon>
        <taxon>Actinomycetes</taxon>
        <taxon>Pseudonocardiales</taxon>
        <taxon>Pseudonocardiaceae</taxon>
        <taxon>Lentzea</taxon>
    </lineage>
</organism>
<proteinExistence type="predicted"/>
<evidence type="ECO:0008006" key="3">
    <source>
        <dbReference type="Google" id="ProtNLM"/>
    </source>
</evidence>
<comment type="caution">
    <text evidence="1">The sequence shown here is derived from an EMBL/GenBank/DDBJ whole genome shotgun (WGS) entry which is preliminary data.</text>
</comment>